<dbReference type="PANTHER" id="PTHR42748:SF28">
    <property type="entry name" value="NMRA-LIKE DOMAIN-CONTAINING PROTEIN"/>
    <property type="match status" value="1"/>
</dbReference>
<dbReference type="Gene3D" id="3.40.50.720">
    <property type="entry name" value="NAD(P)-binding Rossmann-like Domain"/>
    <property type="match status" value="2"/>
</dbReference>
<keyword evidence="2" id="KW-0521">NADP</keyword>
<comment type="caution">
    <text evidence="4">The sequence shown here is derived from an EMBL/GenBank/DDBJ whole genome shotgun (WGS) entry which is preliminary data.</text>
</comment>
<dbReference type="Pfam" id="PF05368">
    <property type="entry name" value="NmrA"/>
    <property type="match status" value="1"/>
</dbReference>
<evidence type="ECO:0000313" key="4">
    <source>
        <dbReference type="EMBL" id="KAK1749756.1"/>
    </source>
</evidence>
<dbReference type="InterPro" id="IPR036291">
    <property type="entry name" value="NAD(P)-bd_dom_sf"/>
</dbReference>
<protein>
    <recommendedName>
        <fullName evidence="3">NmrA-like domain-containing protein</fullName>
    </recommendedName>
</protein>
<dbReference type="AlphaFoldDB" id="A0AAJ0F054"/>
<dbReference type="GO" id="GO:0005634">
    <property type="term" value="C:nucleus"/>
    <property type="evidence" value="ECO:0007669"/>
    <property type="project" value="TreeGrafter"/>
</dbReference>
<gene>
    <name evidence="4" type="ORF">QBC47DRAFT_439776</name>
</gene>
<comment type="similarity">
    <text evidence="1">Belongs to the NmrA-type oxidoreductase family.</text>
</comment>
<keyword evidence="5" id="KW-1185">Reference proteome</keyword>
<organism evidence="4 5">
    <name type="scientific">Echria macrotheca</name>
    <dbReference type="NCBI Taxonomy" id="438768"/>
    <lineage>
        <taxon>Eukaryota</taxon>
        <taxon>Fungi</taxon>
        <taxon>Dikarya</taxon>
        <taxon>Ascomycota</taxon>
        <taxon>Pezizomycotina</taxon>
        <taxon>Sordariomycetes</taxon>
        <taxon>Sordariomycetidae</taxon>
        <taxon>Sordariales</taxon>
        <taxon>Schizotheciaceae</taxon>
        <taxon>Echria</taxon>
    </lineage>
</organism>
<dbReference type="InterPro" id="IPR008030">
    <property type="entry name" value="NmrA-like"/>
</dbReference>
<dbReference type="InterPro" id="IPR051164">
    <property type="entry name" value="NmrA-like_oxidored"/>
</dbReference>
<evidence type="ECO:0000256" key="2">
    <source>
        <dbReference type="ARBA" id="ARBA00022857"/>
    </source>
</evidence>
<name>A0AAJ0F054_9PEZI</name>
<dbReference type="Gene3D" id="3.90.25.10">
    <property type="entry name" value="UDP-galactose 4-epimerase, domain 1"/>
    <property type="match status" value="1"/>
</dbReference>
<proteinExistence type="inferred from homology"/>
<sequence length="285" mass="31121">MQNPKILAVTGATGAQGGGVVNVMKKVPGWKVRAITRNTTSDAAQNLAAEGIEVVQASFDDETSLAKAFEGAHAVYAVTNFWEHYFRGKTLRESGTIEEAQGMTIARAAADTPTLEHFIWSTEPSAAKVTNGQIVTPHLDHKANNMAYVPAMKPVLHPGNGQWIQVLPTKPDAKILLSGDMAVNPGIWVRQVLANGSKTFGKYANVALEKWSFQQMVEVWGEVLGRNAVFMRGEMGTEMAQQFKFGEICDPWKETEEFLSSAALGIDEKEVVGFRGTIESLKHLF</sequence>
<evidence type="ECO:0000256" key="1">
    <source>
        <dbReference type="ARBA" id="ARBA00006328"/>
    </source>
</evidence>
<dbReference type="Proteomes" id="UP001239445">
    <property type="component" value="Unassembled WGS sequence"/>
</dbReference>
<feature type="domain" description="NmrA-like" evidence="3">
    <location>
        <begin position="5"/>
        <end position="144"/>
    </location>
</feature>
<evidence type="ECO:0000313" key="5">
    <source>
        <dbReference type="Proteomes" id="UP001239445"/>
    </source>
</evidence>
<dbReference type="PANTHER" id="PTHR42748">
    <property type="entry name" value="NITROGEN METABOLITE REPRESSION PROTEIN NMRA FAMILY MEMBER"/>
    <property type="match status" value="1"/>
</dbReference>
<evidence type="ECO:0000259" key="3">
    <source>
        <dbReference type="Pfam" id="PF05368"/>
    </source>
</evidence>
<reference evidence="4" key="1">
    <citation type="submission" date="2023-06" db="EMBL/GenBank/DDBJ databases">
        <title>Genome-scale phylogeny and comparative genomics of the fungal order Sordariales.</title>
        <authorList>
            <consortium name="Lawrence Berkeley National Laboratory"/>
            <person name="Hensen N."/>
            <person name="Bonometti L."/>
            <person name="Westerberg I."/>
            <person name="Brannstrom I.O."/>
            <person name="Guillou S."/>
            <person name="Cros-Aarteil S."/>
            <person name="Calhoun S."/>
            <person name="Haridas S."/>
            <person name="Kuo A."/>
            <person name="Mondo S."/>
            <person name="Pangilinan J."/>
            <person name="Riley R."/>
            <person name="Labutti K."/>
            <person name="Andreopoulos B."/>
            <person name="Lipzen A."/>
            <person name="Chen C."/>
            <person name="Yanf M."/>
            <person name="Daum C."/>
            <person name="Ng V."/>
            <person name="Clum A."/>
            <person name="Steindorff A."/>
            <person name="Ohm R."/>
            <person name="Martin F."/>
            <person name="Silar P."/>
            <person name="Natvig D."/>
            <person name="Lalanne C."/>
            <person name="Gautier V."/>
            <person name="Ament-Velasquez S.L."/>
            <person name="Kruys A."/>
            <person name="Hutchinson M.I."/>
            <person name="Powell A.J."/>
            <person name="Barry K."/>
            <person name="Miller A.N."/>
            <person name="Grigoriev I.V."/>
            <person name="Debuchy R."/>
            <person name="Gladieux P."/>
            <person name="Thoren M.H."/>
            <person name="Johannesson H."/>
        </authorList>
    </citation>
    <scope>NUCLEOTIDE SEQUENCE</scope>
    <source>
        <strain evidence="4">PSN4</strain>
    </source>
</reference>
<dbReference type="EMBL" id="MU839852">
    <property type="protein sequence ID" value="KAK1749756.1"/>
    <property type="molecule type" value="Genomic_DNA"/>
</dbReference>
<dbReference type="SUPFAM" id="SSF51735">
    <property type="entry name" value="NAD(P)-binding Rossmann-fold domains"/>
    <property type="match status" value="1"/>
</dbReference>
<accession>A0AAJ0F054</accession>